<dbReference type="KEGG" id="vg:75691794"/>
<sequence>MKSKFVKRLLTAFMVMASVIVFSSCERIDAGCEGIKVNLYGDDKGVGDVALVSGRVWYNPFTTEVYEYPMYVQTVDYPAFEINAKDGSKFVIDPTININPIAGKAPEIFRKYRKPLEDVIQNVLVTHIRNAYRLKLNAYTTDDLVSKREEFEKVTEDYLREVLARENFALGEMTSGLKYPESLEASITAKNKAVQDALKIENEIKSVEAEGKKQVAAATKAAEALKIKGDAEAEYNRKISASLSPLIVQQNFVDRWDGKLPTYGTVPQLFKDVAGK</sequence>
<dbReference type="Pfam" id="PF01145">
    <property type="entry name" value="Band_7"/>
    <property type="match status" value="1"/>
</dbReference>
<feature type="domain" description="Band 7" evidence="1">
    <location>
        <begin position="28"/>
        <end position="209"/>
    </location>
</feature>
<dbReference type="EMBL" id="MZ130478">
    <property type="protein sequence ID" value="QWM89415.1"/>
    <property type="molecule type" value="Genomic_DNA"/>
</dbReference>
<evidence type="ECO:0000259" key="1">
    <source>
        <dbReference type="Pfam" id="PF01145"/>
    </source>
</evidence>
<dbReference type="Gene3D" id="3.30.479.30">
    <property type="entry name" value="Band 7 domain"/>
    <property type="match status" value="1"/>
</dbReference>
<evidence type="ECO:0000313" key="3">
    <source>
        <dbReference type="Proteomes" id="UP000827406"/>
    </source>
</evidence>
<dbReference type="PANTHER" id="PTHR42911">
    <property type="entry name" value="MODULATOR OF FTSH PROTEASE HFLC"/>
    <property type="match status" value="1"/>
</dbReference>
<reference evidence="2 3" key="1">
    <citation type="submission" date="2021-04" db="EMBL/GenBank/DDBJ databases">
        <authorList>
            <person name="Shkoporov A.N."/>
            <person name="Stockdale S.R."/>
            <person name="Guerin E."/>
            <person name="Ross R.P."/>
            <person name="Hill C."/>
        </authorList>
    </citation>
    <scope>NUCLEOTIDE SEQUENCE [LARGE SCALE GENOMIC DNA]</scope>
    <source>
        <strain evidence="3">cr151_1</strain>
    </source>
</reference>
<keyword evidence="3" id="KW-1185">Reference proteome</keyword>
<dbReference type="SUPFAM" id="SSF117892">
    <property type="entry name" value="Band 7/SPFH domain"/>
    <property type="match status" value="1"/>
</dbReference>
<dbReference type="PROSITE" id="PS51257">
    <property type="entry name" value="PROKAR_LIPOPROTEIN"/>
    <property type="match status" value="1"/>
</dbReference>
<dbReference type="RefSeq" id="YP_010358987.1">
    <property type="nucleotide sequence ID" value="NC_062768.1"/>
</dbReference>
<dbReference type="GeneID" id="75691794"/>
<gene>
    <name evidence="2" type="primary">gp_16079</name>
</gene>
<accession>A0AAE7RVF5</accession>
<protein>
    <submittedName>
        <fullName evidence="2">SPFH domain/Band 7 family</fullName>
    </submittedName>
</protein>
<name>A0AAE7RVF5_9CAUD</name>
<dbReference type="Proteomes" id="UP000827406">
    <property type="component" value="Segment"/>
</dbReference>
<dbReference type="InterPro" id="IPR036013">
    <property type="entry name" value="Band_7/SPFH_dom_sf"/>
</dbReference>
<dbReference type="InterPro" id="IPR001107">
    <property type="entry name" value="Band_7"/>
</dbReference>
<organism evidence="2 3">
    <name type="scientific">uncultured phage cr151_1</name>
    <dbReference type="NCBI Taxonomy" id="2986406"/>
    <lineage>
        <taxon>Viruses</taxon>
        <taxon>Duplodnaviria</taxon>
        <taxon>Heunggongvirae</taxon>
        <taxon>Uroviricota</taxon>
        <taxon>Caudoviricetes</taxon>
        <taxon>Crassvirales</taxon>
        <taxon>Steigviridae</taxon>
        <taxon>Asinivirinae</taxon>
        <taxon>Kolpuevirus</taxon>
        <taxon>Kolpuevirus coli</taxon>
    </lineage>
</organism>
<evidence type="ECO:0000313" key="2">
    <source>
        <dbReference type="EMBL" id="QWM89415.1"/>
    </source>
</evidence>
<dbReference type="PANTHER" id="PTHR42911:SF1">
    <property type="entry name" value="MODULATOR OF FTSH PROTEASE HFLC"/>
    <property type="match status" value="1"/>
</dbReference>
<proteinExistence type="predicted"/>